<proteinExistence type="predicted"/>
<evidence type="ECO:0000259" key="5">
    <source>
        <dbReference type="PROSITE" id="PS50850"/>
    </source>
</evidence>
<feature type="transmembrane region" description="Helical" evidence="4">
    <location>
        <begin position="541"/>
        <end position="561"/>
    </location>
</feature>
<dbReference type="PANTHER" id="PTHR11360:SF317">
    <property type="entry name" value="MAJOR FACILITATOR SUPERFAMILY (MFS) PROFILE DOMAIN-CONTAINING PROTEIN-RELATED"/>
    <property type="match status" value="1"/>
</dbReference>
<evidence type="ECO:0000313" key="7">
    <source>
        <dbReference type="Proteomes" id="UP001350748"/>
    </source>
</evidence>
<keyword evidence="7" id="KW-1185">Reference proteome</keyword>
<feature type="transmembrane region" description="Helical" evidence="4">
    <location>
        <begin position="457"/>
        <end position="476"/>
    </location>
</feature>
<reference evidence="6 7" key="1">
    <citation type="submission" date="2024-02" db="EMBL/GenBank/DDBJ databases">
        <authorList>
            <person name="Grouzdev D."/>
        </authorList>
    </citation>
    <scope>NUCLEOTIDE SEQUENCE [LARGE SCALE GENOMIC DNA]</scope>
    <source>
        <strain evidence="6 7">9N</strain>
    </source>
</reference>
<feature type="transmembrane region" description="Helical" evidence="4">
    <location>
        <begin position="85"/>
        <end position="104"/>
    </location>
</feature>
<evidence type="ECO:0000256" key="1">
    <source>
        <dbReference type="ARBA" id="ARBA00022692"/>
    </source>
</evidence>
<evidence type="ECO:0000313" key="6">
    <source>
        <dbReference type="EMBL" id="MEF3367486.1"/>
    </source>
</evidence>
<dbReference type="InterPro" id="IPR011701">
    <property type="entry name" value="MFS"/>
</dbReference>
<accession>A0ABU7XJC6</accession>
<feature type="transmembrane region" description="Helical" evidence="4">
    <location>
        <begin position="323"/>
        <end position="345"/>
    </location>
</feature>
<feature type="transmembrane region" description="Helical" evidence="4">
    <location>
        <begin position="272"/>
        <end position="293"/>
    </location>
</feature>
<keyword evidence="2 4" id="KW-1133">Transmembrane helix</keyword>
<dbReference type="InterPro" id="IPR020846">
    <property type="entry name" value="MFS_dom"/>
</dbReference>
<dbReference type="InterPro" id="IPR036259">
    <property type="entry name" value="MFS_trans_sf"/>
</dbReference>
<feature type="domain" description="Major facilitator superfamily (MFS) profile" evidence="5">
    <location>
        <begin position="37"/>
        <end position="481"/>
    </location>
</feature>
<feature type="transmembrane region" description="Helical" evidence="4">
    <location>
        <begin position="357"/>
        <end position="376"/>
    </location>
</feature>
<feature type="transmembrane region" description="Helical" evidence="4">
    <location>
        <begin position="175"/>
        <end position="195"/>
    </location>
</feature>
<dbReference type="Proteomes" id="UP001350748">
    <property type="component" value="Unassembled WGS sequence"/>
</dbReference>
<keyword evidence="1 4" id="KW-0812">Transmembrane</keyword>
<dbReference type="RefSeq" id="WP_332082529.1">
    <property type="nucleotide sequence ID" value="NZ_JAZHYN010000044.1"/>
</dbReference>
<feature type="transmembrane region" description="Helical" evidence="4">
    <location>
        <begin position="143"/>
        <end position="163"/>
    </location>
</feature>
<dbReference type="Pfam" id="PF07690">
    <property type="entry name" value="MFS_1"/>
    <property type="match status" value="1"/>
</dbReference>
<evidence type="ECO:0000256" key="2">
    <source>
        <dbReference type="ARBA" id="ARBA00022989"/>
    </source>
</evidence>
<sequence length="572" mass="61056">MSADAIARPDFFSRERTVASPAFNRWLVPPAALAIHLCIGMAYGFSVFWLPLSRIIGGAQPKECPETLGFFATLVATDCDWKISWLGWTFTLFFVLLGSSAAVFGHWLETAGPRKAGLAAAFCWCGGLLISALGVYLHQIALLWIGSGVIGGVGLGLGYISPVSTLIKWFPDRRGMATGLAIMGFGGGAMIGAPLADRLMGFYATPASPGVWQTFVTLAAIYFVFMVAGALGYRVPREGWAPAGYTPPLSAANAMVTHRHVHLDTAWKTPQFWLLWGVLCLNVSAGIGVLGMASPMLQEVFGGRLIGLDIGFDALSGEQKKQIAAIAAGFTGLLSLCNIGGRIGWASASDRFGRKATYAIFFVLGFLLYASVPFAAQSGAVVVFVLVFAVIITMYGGGFATIPAYLADIFGTHHVGAIHGRLLTAWSTAGVLGPVLVNYIREYQLAHGVAREAAYNQTMYVLAGLLLAGLVCDLLVRPVAEKYYMSDEEVAAQKKISVAEVEKEEDETHADFEDFVEEASETSDAATVVADPPAAQPARGAWLLLLLAWTAVGAPLAWGVWMTLQKALKLLQ</sequence>
<evidence type="ECO:0000256" key="4">
    <source>
        <dbReference type="SAM" id="Phobius"/>
    </source>
</evidence>
<feature type="transmembrane region" description="Helical" evidence="4">
    <location>
        <begin position="418"/>
        <end position="437"/>
    </location>
</feature>
<protein>
    <submittedName>
        <fullName evidence="6">OFA family MFS transporter</fullName>
    </submittedName>
</protein>
<dbReference type="SUPFAM" id="SSF103473">
    <property type="entry name" value="MFS general substrate transporter"/>
    <property type="match status" value="1"/>
</dbReference>
<keyword evidence="3 4" id="KW-0472">Membrane</keyword>
<comment type="caution">
    <text evidence="6">The sequence shown here is derived from an EMBL/GenBank/DDBJ whole genome shotgun (WGS) entry which is preliminary data.</text>
</comment>
<evidence type="ECO:0000256" key="3">
    <source>
        <dbReference type="ARBA" id="ARBA00023136"/>
    </source>
</evidence>
<feature type="transmembrane region" description="Helical" evidence="4">
    <location>
        <begin position="116"/>
        <end position="137"/>
    </location>
</feature>
<dbReference type="PROSITE" id="PS50850">
    <property type="entry name" value="MFS"/>
    <property type="match status" value="1"/>
</dbReference>
<feature type="transmembrane region" description="Helical" evidence="4">
    <location>
        <begin position="215"/>
        <end position="233"/>
    </location>
</feature>
<name>A0ABU7XJC6_9HYPH</name>
<gene>
    <name evidence="6" type="ORF">V3H18_13175</name>
</gene>
<dbReference type="EMBL" id="JAZHYN010000044">
    <property type="protein sequence ID" value="MEF3367486.1"/>
    <property type="molecule type" value="Genomic_DNA"/>
</dbReference>
<feature type="transmembrane region" description="Helical" evidence="4">
    <location>
        <begin position="26"/>
        <end position="50"/>
    </location>
</feature>
<feature type="transmembrane region" description="Helical" evidence="4">
    <location>
        <begin position="382"/>
        <end position="406"/>
    </location>
</feature>
<organism evidence="6 7">
    <name type="scientific">Methylocystis borbori</name>
    <dbReference type="NCBI Taxonomy" id="3118750"/>
    <lineage>
        <taxon>Bacteria</taxon>
        <taxon>Pseudomonadati</taxon>
        <taxon>Pseudomonadota</taxon>
        <taxon>Alphaproteobacteria</taxon>
        <taxon>Hyphomicrobiales</taxon>
        <taxon>Methylocystaceae</taxon>
        <taxon>Methylocystis</taxon>
    </lineage>
</organism>
<dbReference type="CDD" id="cd17353">
    <property type="entry name" value="MFS_OFA_like"/>
    <property type="match status" value="1"/>
</dbReference>
<dbReference type="InterPro" id="IPR050327">
    <property type="entry name" value="Proton-linked_MCT"/>
</dbReference>
<dbReference type="Gene3D" id="1.20.1250.20">
    <property type="entry name" value="MFS general substrate transporter like domains"/>
    <property type="match status" value="2"/>
</dbReference>
<dbReference type="PANTHER" id="PTHR11360">
    <property type="entry name" value="MONOCARBOXYLATE TRANSPORTER"/>
    <property type="match status" value="1"/>
</dbReference>